<dbReference type="Gene3D" id="3.40.50.300">
    <property type="entry name" value="P-loop containing nucleotide triphosphate hydrolases"/>
    <property type="match status" value="1"/>
</dbReference>
<keyword evidence="7" id="KW-1185">Reference proteome</keyword>
<evidence type="ECO:0000259" key="5">
    <source>
        <dbReference type="PROSITE" id="PS50893"/>
    </source>
</evidence>
<keyword evidence="2" id="KW-0547">Nucleotide-binding</keyword>
<dbReference type="SMART" id="SM00382">
    <property type="entry name" value="AAA"/>
    <property type="match status" value="1"/>
</dbReference>
<accession>A0A919E9I3</accession>
<sequence>MGAVTPDGSLPLVRCEDAARTYGRGPGAVVAVHGLTCAVPPGARVCVVGPSGSGKSTLLHLMAGLDRPTTGRVSHPGLGGESAEGLARHIGVVFQGPSLLPPLTAAENVALPLRIDGVPEDEVASRTGAALVRLGLESLAGRLPDELSAGQAQRVAVARVLARGPALVLADEPTGQLDRATGRQVLAVLLTAAAELGAAVLVTTHDPLVARALDIRWYMADGRLVQPGGRTDTRAGTRPGTGQERGGDRR</sequence>
<dbReference type="InterPro" id="IPR003593">
    <property type="entry name" value="AAA+_ATPase"/>
</dbReference>
<comment type="caution">
    <text evidence="6">The sequence shown here is derived from an EMBL/GenBank/DDBJ whole genome shotgun (WGS) entry which is preliminary data.</text>
</comment>
<dbReference type="RefSeq" id="WP_190127754.1">
    <property type="nucleotide sequence ID" value="NZ_BNBD01000001.1"/>
</dbReference>
<reference evidence="6" key="1">
    <citation type="journal article" date="2014" name="Int. J. Syst. Evol. Microbiol.">
        <title>Complete genome sequence of Corynebacterium casei LMG S-19264T (=DSM 44701T), isolated from a smear-ripened cheese.</title>
        <authorList>
            <consortium name="US DOE Joint Genome Institute (JGI-PGF)"/>
            <person name="Walter F."/>
            <person name="Albersmeier A."/>
            <person name="Kalinowski J."/>
            <person name="Ruckert C."/>
        </authorList>
    </citation>
    <scope>NUCLEOTIDE SEQUENCE</scope>
    <source>
        <strain evidence="6">JCM 4059</strain>
    </source>
</reference>
<dbReference type="InterPro" id="IPR017871">
    <property type="entry name" value="ABC_transporter-like_CS"/>
</dbReference>
<dbReference type="PROSITE" id="PS50893">
    <property type="entry name" value="ABC_TRANSPORTER_2"/>
    <property type="match status" value="1"/>
</dbReference>
<evidence type="ECO:0000256" key="1">
    <source>
        <dbReference type="ARBA" id="ARBA00022448"/>
    </source>
</evidence>
<reference evidence="6" key="2">
    <citation type="submission" date="2020-09" db="EMBL/GenBank/DDBJ databases">
        <authorList>
            <person name="Sun Q."/>
            <person name="Ohkuma M."/>
        </authorList>
    </citation>
    <scope>NUCLEOTIDE SEQUENCE</scope>
    <source>
        <strain evidence="6">JCM 4059</strain>
    </source>
</reference>
<dbReference type="PANTHER" id="PTHR24220">
    <property type="entry name" value="IMPORT ATP-BINDING PROTEIN"/>
    <property type="match status" value="1"/>
</dbReference>
<dbReference type="PANTHER" id="PTHR24220:SF685">
    <property type="entry name" value="ABC TRANSPORTER RELATED"/>
    <property type="match status" value="1"/>
</dbReference>
<feature type="domain" description="ABC transporter" evidence="5">
    <location>
        <begin position="13"/>
        <end position="246"/>
    </location>
</feature>
<dbReference type="InterPro" id="IPR027417">
    <property type="entry name" value="P-loop_NTPase"/>
</dbReference>
<evidence type="ECO:0000313" key="6">
    <source>
        <dbReference type="EMBL" id="GHF27774.1"/>
    </source>
</evidence>
<feature type="region of interest" description="Disordered" evidence="4">
    <location>
        <begin position="226"/>
        <end position="250"/>
    </location>
</feature>
<dbReference type="InterPro" id="IPR017911">
    <property type="entry name" value="MacB-like_ATP-bd"/>
</dbReference>
<dbReference type="GO" id="GO:0005524">
    <property type="term" value="F:ATP binding"/>
    <property type="evidence" value="ECO:0007669"/>
    <property type="project" value="UniProtKB-KW"/>
</dbReference>
<dbReference type="Proteomes" id="UP000638313">
    <property type="component" value="Unassembled WGS sequence"/>
</dbReference>
<dbReference type="GO" id="GO:0022857">
    <property type="term" value="F:transmembrane transporter activity"/>
    <property type="evidence" value="ECO:0007669"/>
    <property type="project" value="TreeGrafter"/>
</dbReference>
<evidence type="ECO:0000256" key="3">
    <source>
        <dbReference type="ARBA" id="ARBA00022840"/>
    </source>
</evidence>
<keyword evidence="1" id="KW-0813">Transport</keyword>
<organism evidence="6 7">
    <name type="scientific">Streptomyces mashuensis</name>
    <dbReference type="NCBI Taxonomy" id="33904"/>
    <lineage>
        <taxon>Bacteria</taxon>
        <taxon>Bacillati</taxon>
        <taxon>Actinomycetota</taxon>
        <taxon>Actinomycetes</taxon>
        <taxon>Kitasatosporales</taxon>
        <taxon>Streptomycetaceae</taxon>
        <taxon>Streptomyces</taxon>
    </lineage>
</organism>
<protein>
    <submittedName>
        <fullName evidence="6">ABC transporter ATP-binding protein</fullName>
    </submittedName>
</protein>
<name>A0A919E9I3_9ACTN</name>
<dbReference type="SUPFAM" id="SSF52540">
    <property type="entry name" value="P-loop containing nucleoside triphosphate hydrolases"/>
    <property type="match status" value="1"/>
</dbReference>
<dbReference type="AlphaFoldDB" id="A0A919E9I3"/>
<dbReference type="InterPro" id="IPR003439">
    <property type="entry name" value="ABC_transporter-like_ATP-bd"/>
</dbReference>
<evidence type="ECO:0000256" key="4">
    <source>
        <dbReference type="SAM" id="MobiDB-lite"/>
    </source>
</evidence>
<dbReference type="GO" id="GO:0016887">
    <property type="term" value="F:ATP hydrolysis activity"/>
    <property type="evidence" value="ECO:0007669"/>
    <property type="project" value="InterPro"/>
</dbReference>
<dbReference type="GO" id="GO:0005886">
    <property type="term" value="C:plasma membrane"/>
    <property type="evidence" value="ECO:0007669"/>
    <property type="project" value="TreeGrafter"/>
</dbReference>
<gene>
    <name evidence="6" type="ORF">GCM10010218_06010</name>
</gene>
<dbReference type="CDD" id="cd03255">
    <property type="entry name" value="ABC_MJ0796_LolCDE_FtsE"/>
    <property type="match status" value="1"/>
</dbReference>
<dbReference type="EMBL" id="BNBD01000001">
    <property type="protein sequence ID" value="GHF27774.1"/>
    <property type="molecule type" value="Genomic_DNA"/>
</dbReference>
<dbReference type="Pfam" id="PF00005">
    <property type="entry name" value="ABC_tran"/>
    <property type="match status" value="1"/>
</dbReference>
<keyword evidence="3 6" id="KW-0067">ATP-binding</keyword>
<dbReference type="PROSITE" id="PS00211">
    <property type="entry name" value="ABC_TRANSPORTER_1"/>
    <property type="match status" value="1"/>
</dbReference>
<evidence type="ECO:0000313" key="7">
    <source>
        <dbReference type="Proteomes" id="UP000638313"/>
    </source>
</evidence>
<evidence type="ECO:0000256" key="2">
    <source>
        <dbReference type="ARBA" id="ARBA00022741"/>
    </source>
</evidence>
<proteinExistence type="predicted"/>
<dbReference type="InterPro" id="IPR015854">
    <property type="entry name" value="ABC_transpr_LolD-like"/>
</dbReference>